<sequence>MSNIVKQWQNTVAIIDTSSAIKNLLEQKQIGKLKKEGYFIYNQENIWLFEEEFIDEITHSLQQIFDKLSCKDYTQIEYFDYETNSFINFYNGADSEIYLKIVRSNIIDGIEFKKLNISLALLSKDGYEAKSERVKHLIDIYILLLLSSKTRRRQDKLEFSFEGEQEVFLFESKFGDKNLENGLLEIYDWIINSQEYREAYKVKLQIVRTLIAKQKQLKEFRLLKSQSESIFNRIISGKTDKYFELQSSLKDDFIKISTEVKNYNSSLNTKLFGWLTAFSLIIFDFIKESGGPGLFHRIIFSNSEKTQLLLLLLLGALIIIMTMFNLDIKTIRKQYLSLKDFYVNQMLVSEDEFNKFINKPMYRNSYNLLLALLLFALGIRFLITLK</sequence>
<proteinExistence type="predicted"/>
<evidence type="ECO:0000313" key="3">
    <source>
        <dbReference type="Proteomes" id="UP000269331"/>
    </source>
</evidence>
<dbReference type="OrthoDB" id="9807331at2"/>
<dbReference type="Proteomes" id="UP000269331">
    <property type="component" value="Chromosome"/>
</dbReference>
<keyword evidence="1" id="KW-0472">Membrane</keyword>
<reference evidence="2 3" key="1">
    <citation type="journal article" date="2018" name="Genome Biol. Evol.">
        <title>Complete Genome Sequence of Streptococcus ruminantium sp. nov. GUT-187T (=DSM 104980T =JCM 31869T), the Type Strain of S. ruminantium, and Comparison with Genome Sequences of Streptococcus suis Strains.</title>
        <authorList>
            <person name="Tohya M."/>
            <person name="Sekizaki T."/>
            <person name="Miyoshi-Akiyama T."/>
        </authorList>
    </citation>
    <scope>NUCLEOTIDE SEQUENCE [LARGE SCALE GENOMIC DNA]</scope>
    <source>
        <strain evidence="2 3">GUT187T</strain>
    </source>
</reference>
<feature type="transmembrane region" description="Helical" evidence="1">
    <location>
        <begin position="308"/>
        <end position="326"/>
    </location>
</feature>
<organism evidence="2 3">
    <name type="scientific">Streptococcus ruminantium</name>
    <dbReference type="NCBI Taxonomy" id="1917441"/>
    <lineage>
        <taxon>Bacteria</taxon>
        <taxon>Bacillati</taxon>
        <taxon>Bacillota</taxon>
        <taxon>Bacilli</taxon>
        <taxon>Lactobacillales</taxon>
        <taxon>Streptococcaceae</taxon>
        <taxon>Streptococcus</taxon>
    </lineage>
</organism>
<feature type="transmembrane region" description="Helical" evidence="1">
    <location>
        <begin position="365"/>
        <end position="383"/>
    </location>
</feature>
<evidence type="ECO:0000256" key="1">
    <source>
        <dbReference type="SAM" id="Phobius"/>
    </source>
</evidence>
<dbReference type="KEGG" id="srq:SR187_2275"/>
<dbReference type="AlphaFoldDB" id="A0A2Z5TNK3"/>
<gene>
    <name evidence="2" type="ORF">SR187_2275</name>
</gene>
<protein>
    <submittedName>
        <fullName evidence="2">Uncharacterized protein</fullName>
    </submittedName>
</protein>
<keyword evidence="1" id="KW-1133">Transmembrane helix</keyword>
<dbReference type="RefSeq" id="WP_120171370.1">
    <property type="nucleotide sequence ID" value="NZ_AP018400.1"/>
</dbReference>
<accession>A0A2Z5TNK3</accession>
<name>A0A2Z5TNK3_9STRE</name>
<dbReference type="EMBL" id="AP018400">
    <property type="protein sequence ID" value="BBA92064.1"/>
    <property type="molecule type" value="Genomic_DNA"/>
</dbReference>
<keyword evidence="1" id="KW-0812">Transmembrane</keyword>
<dbReference type="GeneID" id="52229028"/>
<evidence type="ECO:0000313" key="2">
    <source>
        <dbReference type="EMBL" id="BBA92064.1"/>
    </source>
</evidence>
<feature type="transmembrane region" description="Helical" evidence="1">
    <location>
        <begin position="271"/>
        <end position="287"/>
    </location>
</feature>